<dbReference type="InterPro" id="IPR025948">
    <property type="entry name" value="HTH-like_dom"/>
</dbReference>
<dbReference type="Proteomes" id="UP000192132">
    <property type="component" value="Unassembled WGS sequence"/>
</dbReference>
<dbReference type="EMBL" id="MLCN01000079">
    <property type="protein sequence ID" value="ONG37054.1"/>
    <property type="molecule type" value="Genomic_DNA"/>
</dbReference>
<name>A0A1S8CRW8_9GAMM</name>
<dbReference type="PROSITE" id="PS50994">
    <property type="entry name" value="INTEGRASE"/>
    <property type="match status" value="1"/>
</dbReference>
<protein>
    <submittedName>
        <fullName evidence="2">Transposase</fullName>
    </submittedName>
</protein>
<keyword evidence="3" id="KW-1185">Reference proteome</keyword>
<dbReference type="InterPro" id="IPR048020">
    <property type="entry name" value="Transpos_IS3"/>
</dbReference>
<evidence type="ECO:0000313" key="3">
    <source>
        <dbReference type="Proteomes" id="UP000192132"/>
    </source>
</evidence>
<proteinExistence type="predicted"/>
<dbReference type="Pfam" id="PF00665">
    <property type="entry name" value="rve"/>
    <property type="match status" value="1"/>
</dbReference>
<sequence>MQQCTQHSIQRVCELLMLNRSSLYRHKQSKASKTSDSDQTLIERICGLFNLSGKNYGSRRIQRALLAEGICVGRYKVRRIMRKQGLVTTWRRKFIKTTNSKHNMKVAENILNQKFNPTEPNKVWVADITYIWTARGWLYLAAVIDLNSRKIVGYSLSHRMTADLVCTALQVAIHTRQPPEGLIMHTDRGSQYCSVQYQDLLSQYGVHCSMSHKGLCYDNAVMERFFLSLKMERVWQKHYANHQEAIKDVSHYITVFYNQIRLHSTLGYLSPNNYEQKVDNISMPVSDFT</sequence>
<feature type="domain" description="Integrase catalytic" evidence="1">
    <location>
        <begin position="116"/>
        <end position="278"/>
    </location>
</feature>
<dbReference type="NCBIfam" id="NF033516">
    <property type="entry name" value="transpos_IS3"/>
    <property type="match status" value="1"/>
</dbReference>
<dbReference type="AlphaFoldDB" id="A0A1S8CRW8"/>
<dbReference type="InterPro" id="IPR036397">
    <property type="entry name" value="RNaseH_sf"/>
</dbReference>
<comment type="caution">
    <text evidence="2">The sequence shown here is derived from an EMBL/GenBank/DDBJ whole genome shotgun (WGS) entry which is preliminary data.</text>
</comment>
<dbReference type="GO" id="GO:0003676">
    <property type="term" value="F:nucleic acid binding"/>
    <property type="evidence" value="ECO:0007669"/>
    <property type="project" value="InterPro"/>
</dbReference>
<evidence type="ECO:0000259" key="1">
    <source>
        <dbReference type="PROSITE" id="PS50994"/>
    </source>
</evidence>
<gene>
    <name evidence="2" type="ORF">BKE30_15380</name>
</gene>
<dbReference type="InterPro" id="IPR012337">
    <property type="entry name" value="RNaseH-like_sf"/>
</dbReference>
<dbReference type="InterPro" id="IPR050900">
    <property type="entry name" value="Transposase_IS3/IS150/IS904"/>
</dbReference>
<dbReference type="STRING" id="1907941.BKE30_15380"/>
<dbReference type="Gene3D" id="3.30.420.10">
    <property type="entry name" value="Ribonuclease H-like superfamily/Ribonuclease H"/>
    <property type="match status" value="1"/>
</dbReference>
<reference evidence="2 3" key="1">
    <citation type="submission" date="2016-10" db="EMBL/GenBank/DDBJ databases">
        <title>Draft Genome sequence of Alkanindiges sp. strain H1.</title>
        <authorList>
            <person name="Subhash Y."/>
            <person name="Lee S."/>
        </authorList>
    </citation>
    <scope>NUCLEOTIDE SEQUENCE [LARGE SCALE GENOMIC DNA]</scope>
    <source>
        <strain evidence="2 3">H1</strain>
    </source>
</reference>
<dbReference type="PANTHER" id="PTHR46889">
    <property type="entry name" value="TRANSPOSASE INSF FOR INSERTION SEQUENCE IS3B-RELATED"/>
    <property type="match status" value="1"/>
</dbReference>
<dbReference type="Pfam" id="PF13276">
    <property type="entry name" value="HTH_21"/>
    <property type="match status" value="1"/>
</dbReference>
<evidence type="ECO:0000313" key="2">
    <source>
        <dbReference type="EMBL" id="ONG37054.1"/>
    </source>
</evidence>
<dbReference type="InterPro" id="IPR001584">
    <property type="entry name" value="Integrase_cat-core"/>
</dbReference>
<dbReference type="PANTHER" id="PTHR46889:SF4">
    <property type="entry name" value="TRANSPOSASE INSO FOR INSERTION SEQUENCE ELEMENT IS911B-RELATED"/>
    <property type="match status" value="1"/>
</dbReference>
<dbReference type="Pfam" id="PF13333">
    <property type="entry name" value="rve_2"/>
    <property type="match status" value="1"/>
</dbReference>
<dbReference type="GO" id="GO:0015074">
    <property type="term" value="P:DNA integration"/>
    <property type="evidence" value="ECO:0007669"/>
    <property type="project" value="InterPro"/>
</dbReference>
<accession>A0A1S8CRW8</accession>
<dbReference type="SUPFAM" id="SSF53098">
    <property type="entry name" value="Ribonuclease H-like"/>
    <property type="match status" value="1"/>
</dbReference>
<organism evidence="2 3">
    <name type="scientific">Alkanindiges hydrocarboniclasticus</name>
    <dbReference type="NCBI Taxonomy" id="1907941"/>
    <lineage>
        <taxon>Bacteria</taxon>
        <taxon>Pseudomonadati</taxon>
        <taxon>Pseudomonadota</taxon>
        <taxon>Gammaproteobacteria</taxon>
        <taxon>Moraxellales</taxon>
        <taxon>Moraxellaceae</taxon>
        <taxon>Alkanindiges</taxon>
    </lineage>
</organism>